<feature type="compositionally biased region" description="Polar residues" evidence="1">
    <location>
        <begin position="85"/>
        <end position="98"/>
    </location>
</feature>
<protein>
    <submittedName>
        <fullName evidence="2">Uncharacterized protein</fullName>
    </submittedName>
</protein>
<proteinExistence type="predicted"/>
<evidence type="ECO:0000313" key="2">
    <source>
        <dbReference type="EnsemblPlants" id="Zm00001eb069860_P001"/>
    </source>
</evidence>
<evidence type="ECO:0000313" key="3">
    <source>
        <dbReference type="Proteomes" id="UP000007305"/>
    </source>
</evidence>
<reference evidence="2" key="3">
    <citation type="submission" date="2021-05" db="UniProtKB">
        <authorList>
            <consortium name="EnsemblPlants"/>
        </authorList>
    </citation>
    <scope>IDENTIFICATION</scope>
    <source>
        <strain evidence="2">cv. B73</strain>
    </source>
</reference>
<evidence type="ECO:0000256" key="1">
    <source>
        <dbReference type="SAM" id="MobiDB-lite"/>
    </source>
</evidence>
<reference evidence="3" key="1">
    <citation type="submission" date="2015-12" db="EMBL/GenBank/DDBJ databases">
        <title>Update maize B73 reference genome by single molecule sequencing technologies.</title>
        <authorList>
            <consortium name="Maize Genome Sequencing Project"/>
            <person name="Ware D."/>
        </authorList>
    </citation>
    <scope>NUCLEOTIDE SEQUENCE [LARGE SCALE GENOMIC DNA]</scope>
    <source>
        <strain evidence="3">cv. B73</strain>
    </source>
</reference>
<keyword evidence="3" id="KW-1185">Reference proteome</keyword>
<dbReference type="PANTHER" id="PTHR33974">
    <property type="entry name" value="VASCULAR-RELATED UNKNOWN PROTEIN 1-RELATED"/>
    <property type="match status" value="1"/>
</dbReference>
<sequence>MGLALLKPPDLCLIGPSSSATRPLQLKSCAGVAAEKLLLAVAAEKATMENFHMKQMAATDAKQFNDRPQLMAKYLEAMSSKQQVTTGADHQAPISSSSAEEKAIHESNELRKRGLCLVPISMLINYLG</sequence>
<organism evidence="2 3">
    <name type="scientific">Zea mays</name>
    <name type="common">Maize</name>
    <dbReference type="NCBI Taxonomy" id="4577"/>
    <lineage>
        <taxon>Eukaryota</taxon>
        <taxon>Viridiplantae</taxon>
        <taxon>Streptophyta</taxon>
        <taxon>Embryophyta</taxon>
        <taxon>Tracheophyta</taxon>
        <taxon>Spermatophyta</taxon>
        <taxon>Magnoliopsida</taxon>
        <taxon>Liliopsida</taxon>
        <taxon>Poales</taxon>
        <taxon>Poaceae</taxon>
        <taxon>PACMAD clade</taxon>
        <taxon>Panicoideae</taxon>
        <taxon>Andropogonodae</taxon>
        <taxon>Andropogoneae</taxon>
        <taxon>Tripsacinae</taxon>
        <taxon>Zea</taxon>
    </lineage>
</organism>
<dbReference type="EnsemblPlants" id="Zm00001eb069860_T001">
    <property type="protein sequence ID" value="Zm00001eb069860_P001"/>
    <property type="gene ID" value="Zm00001eb069860"/>
</dbReference>
<reference evidence="2" key="2">
    <citation type="submission" date="2019-07" db="EMBL/GenBank/DDBJ databases">
        <authorList>
            <person name="Seetharam A."/>
            <person name="Woodhouse M."/>
            <person name="Cannon E."/>
        </authorList>
    </citation>
    <scope>NUCLEOTIDE SEQUENCE [LARGE SCALE GENOMIC DNA]</scope>
    <source>
        <strain evidence="2">cv. B73</strain>
    </source>
</reference>
<accession>A0A804MA00</accession>
<feature type="region of interest" description="Disordered" evidence="1">
    <location>
        <begin position="85"/>
        <end position="105"/>
    </location>
</feature>
<dbReference type="AlphaFoldDB" id="A0A804MA00"/>
<dbReference type="PANTHER" id="PTHR33974:SF23">
    <property type="entry name" value="OS04G0627300 PROTEIN"/>
    <property type="match status" value="1"/>
</dbReference>
<dbReference type="Gramene" id="Zm00001eb069860_T001">
    <property type="protein sequence ID" value="Zm00001eb069860_P001"/>
    <property type="gene ID" value="Zm00001eb069860"/>
</dbReference>
<dbReference type="InterPro" id="IPR039280">
    <property type="entry name" value="VUP"/>
</dbReference>
<dbReference type="Proteomes" id="UP000007305">
    <property type="component" value="Chromosome 2"/>
</dbReference>
<name>A0A804MA00_MAIZE</name>
<dbReference type="InParanoid" id="A0A804MA00"/>
<dbReference type="GO" id="GO:0010089">
    <property type="term" value="P:xylem development"/>
    <property type="evidence" value="ECO:0007669"/>
    <property type="project" value="InterPro"/>
</dbReference>